<feature type="domain" description="O-methyltransferase dimerisation" evidence="6">
    <location>
        <begin position="17"/>
        <end position="86"/>
    </location>
</feature>
<dbReference type="InterPro" id="IPR029063">
    <property type="entry name" value="SAM-dependent_MTases_sf"/>
</dbReference>
<dbReference type="Gene3D" id="3.40.50.150">
    <property type="entry name" value="Vaccinia Virus protein VP39"/>
    <property type="match status" value="1"/>
</dbReference>
<dbReference type="InterPro" id="IPR036390">
    <property type="entry name" value="WH_DNA-bd_sf"/>
</dbReference>
<dbReference type="Proteomes" id="UP000606194">
    <property type="component" value="Unassembled WGS sequence"/>
</dbReference>
<dbReference type="GO" id="GO:0046983">
    <property type="term" value="F:protein dimerization activity"/>
    <property type="evidence" value="ECO:0007669"/>
    <property type="project" value="InterPro"/>
</dbReference>
<protein>
    <submittedName>
        <fullName evidence="7">Methyltransferase</fullName>
    </submittedName>
</protein>
<keyword evidence="8" id="KW-1185">Reference proteome</keyword>
<keyword evidence="2" id="KW-0808">Transferase</keyword>
<sequence length="335" mass="34748">MTDAPWASRLQDMADLTTPMTIRVAATLRVADHIADGTGDLAALAERTGVAAPALRRVMRHLVAVGVFCEPSPDSYALAEVGKELCTQGPGDARSWLDLESAIGRVDLALTDLLESVRTGRPPAGRTGDTWEALDQDPDLSRTFDEQMAAGAAAKAPGLAEAFDWSSAAHVVDVGGGNGTLLAALLAAHPHLRGTVVDRPGPTLAADERFAEAGLAGRASTVARSFFDPLPTGGDVYLLSGVLHDWDDDRAARILGRCAEAAGATGRVLVLESLVDPASARSSTTDMDLLMLVTTGGRARTAADLEAMGTGVGLAVRSLTAVHDPHTLVEFAAAT</sequence>
<organism evidence="7 8">
    <name type="scientific">Streptomyces humidus</name>
    <dbReference type="NCBI Taxonomy" id="52259"/>
    <lineage>
        <taxon>Bacteria</taxon>
        <taxon>Bacillati</taxon>
        <taxon>Actinomycetota</taxon>
        <taxon>Actinomycetes</taxon>
        <taxon>Kitasatosporales</taxon>
        <taxon>Streptomycetaceae</taxon>
        <taxon>Streptomyces</taxon>
    </lineage>
</organism>
<evidence type="ECO:0000259" key="6">
    <source>
        <dbReference type="Pfam" id="PF08100"/>
    </source>
</evidence>
<evidence type="ECO:0000256" key="1">
    <source>
        <dbReference type="ARBA" id="ARBA00022603"/>
    </source>
</evidence>
<feature type="active site" description="Proton acceptor" evidence="4">
    <location>
        <position position="244"/>
    </location>
</feature>
<dbReference type="PROSITE" id="PS51683">
    <property type="entry name" value="SAM_OMT_II"/>
    <property type="match status" value="1"/>
</dbReference>
<dbReference type="Gene3D" id="1.10.10.10">
    <property type="entry name" value="Winged helix-like DNA-binding domain superfamily/Winged helix DNA-binding domain"/>
    <property type="match status" value="1"/>
</dbReference>
<evidence type="ECO:0000313" key="8">
    <source>
        <dbReference type="Proteomes" id="UP000606194"/>
    </source>
</evidence>
<reference evidence="7" key="2">
    <citation type="submission" date="2020-09" db="EMBL/GenBank/DDBJ databases">
        <authorList>
            <person name="Sun Q."/>
            <person name="Ohkuma M."/>
        </authorList>
    </citation>
    <scope>NUCLEOTIDE SEQUENCE</scope>
    <source>
        <strain evidence="7">JCM 4386</strain>
    </source>
</reference>
<dbReference type="SUPFAM" id="SSF53335">
    <property type="entry name" value="S-adenosyl-L-methionine-dependent methyltransferases"/>
    <property type="match status" value="1"/>
</dbReference>
<dbReference type="AlphaFoldDB" id="A0A918FZI0"/>
<evidence type="ECO:0000259" key="5">
    <source>
        <dbReference type="Pfam" id="PF00891"/>
    </source>
</evidence>
<evidence type="ECO:0000313" key="7">
    <source>
        <dbReference type="EMBL" id="GGS05687.1"/>
    </source>
</evidence>
<dbReference type="InterPro" id="IPR016461">
    <property type="entry name" value="COMT-like"/>
</dbReference>
<dbReference type="InterPro" id="IPR012967">
    <property type="entry name" value="COMT_dimerisation"/>
</dbReference>
<proteinExistence type="predicted"/>
<dbReference type="Pfam" id="PF08100">
    <property type="entry name" value="Dimerisation"/>
    <property type="match status" value="1"/>
</dbReference>
<dbReference type="RefSeq" id="WP_190151609.1">
    <property type="nucleotide sequence ID" value="NZ_BMTL01000022.1"/>
</dbReference>
<dbReference type="Gene3D" id="1.10.287.1350">
    <property type="match status" value="1"/>
</dbReference>
<dbReference type="PIRSF" id="PIRSF005739">
    <property type="entry name" value="O-mtase"/>
    <property type="match status" value="1"/>
</dbReference>
<feature type="domain" description="O-methyltransferase C-terminal" evidence="5">
    <location>
        <begin position="125"/>
        <end position="313"/>
    </location>
</feature>
<dbReference type="GO" id="GO:0032259">
    <property type="term" value="P:methylation"/>
    <property type="evidence" value="ECO:0007669"/>
    <property type="project" value="UniProtKB-KW"/>
</dbReference>
<dbReference type="PANTHER" id="PTHR43712">
    <property type="entry name" value="PUTATIVE (AFU_ORTHOLOGUE AFUA_4G14580)-RELATED"/>
    <property type="match status" value="1"/>
</dbReference>
<gene>
    <name evidence="7" type="ORF">GCM10010269_50740</name>
</gene>
<evidence type="ECO:0000256" key="2">
    <source>
        <dbReference type="ARBA" id="ARBA00022679"/>
    </source>
</evidence>
<dbReference type="GO" id="GO:0008171">
    <property type="term" value="F:O-methyltransferase activity"/>
    <property type="evidence" value="ECO:0007669"/>
    <property type="project" value="InterPro"/>
</dbReference>
<name>A0A918FZI0_9ACTN</name>
<evidence type="ECO:0000256" key="3">
    <source>
        <dbReference type="ARBA" id="ARBA00022691"/>
    </source>
</evidence>
<dbReference type="EMBL" id="BMTL01000022">
    <property type="protein sequence ID" value="GGS05687.1"/>
    <property type="molecule type" value="Genomic_DNA"/>
</dbReference>
<comment type="caution">
    <text evidence="7">The sequence shown here is derived from an EMBL/GenBank/DDBJ whole genome shotgun (WGS) entry which is preliminary data.</text>
</comment>
<keyword evidence="1 7" id="KW-0489">Methyltransferase</keyword>
<reference evidence="7" key="1">
    <citation type="journal article" date="2014" name="Int. J. Syst. Evol. Microbiol.">
        <title>Complete genome sequence of Corynebacterium casei LMG S-19264T (=DSM 44701T), isolated from a smear-ripened cheese.</title>
        <authorList>
            <consortium name="US DOE Joint Genome Institute (JGI-PGF)"/>
            <person name="Walter F."/>
            <person name="Albersmeier A."/>
            <person name="Kalinowski J."/>
            <person name="Ruckert C."/>
        </authorList>
    </citation>
    <scope>NUCLEOTIDE SEQUENCE</scope>
    <source>
        <strain evidence="7">JCM 4386</strain>
    </source>
</reference>
<dbReference type="InterPro" id="IPR036388">
    <property type="entry name" value="WH-like_DNA-bd_sf"/>
</dbReference>
<dbReference type="Pfam" id="PF00891">
    <property type="entry name" value="Methyltransf_2"/>
    <property type="match status" value="1"/>
</dbReference>
<dbReference type="SUPFAM" id="SSF46785">
    <property type="entry name" value="Winged helix' DNA-binding domain"/>
    <property type="match status" value="1"/>
</dbReference>
<dbReference type="PANTHER" id="PTHR43712:SF2">
    <property type="entry name" value="O-METHYLTRANSFERASE CICE"/>
    <property type="match status" value="1"/>
</dbReference>
<accession>A0A918FZI0</accession>
<keyword evidence="3" id="KW-0949">S-adenosyl-L-methionine</keyword>
<dbReference type="InterPro" id="IPR001077">
    <property type="entry name" value="COMT_C"/>
</dbReference>
<evidence type="ECO:0000256" key="4">
    <source>
        <dbReference type="PIRSR" id="PIRSR005739-1"/>
    </source>
</evidence>